<accession>A0A2U8QUJ4</accession>
<dbReference type="InterPro" id="IPR019734">
    <property type="entry name" value="TPR_rpt"/>
</dbReference>
<dbReference type="PROSITE" id="PS50293">
    <property type="entry name" value="TPR_REGION"/>
    <property type="match status" value="1"/>
</dbReference>
<reference evidence="3 4" key="1">
    <citation type="submission" date="2018-05" db="EMBL/GenBank/DDBJ databases">
        <title>Flavobacterium sp. MEBiC07310.</title>
        <authorList>
            <person name="Baek K."/>
        </authorList>
    </citation>
    <scope>NUCLEOTIDE SEQUENCE [LARGE SCALE GENOMIC DNA]</scope>
    <source>
        <strain evidence="3 4">MEBiC07310</strain>
    </source>
</reference>
<dbReference type="RefSeq" id="WP_109569150.1">
    <property type="nucleotide sequence ID" value="NZ_CP029463.1"/>
</dbReference>
<dbReference type="Gene3D" id="1.25.40.10">
    <property type="entry name" value="Tetratricopeptide repeat domain"/>
    <property type="match status" value="3"/>
</dbReference>
<feature type="repeat" description="TPR" evidence="1">
    <location>
        <begin position="70"/>
        <end position="103"/>
    </location>
</feature>
<dbReference type="PANTHER" id="PTHR12558">
    <property type="entry name" value="CELL DIVISION CYCLE 16,23,27"/>
    <property type="match status" value="1"/>
</dbReference>
<keyword evidence="1" id="KW-0802">TPR repeat</keyword>
<gene>
    <name evidence="3" type="ORF">DI487_07850</name>
</gene>
<feature type="chain" id="PRO_5015890095" evidence="2">
    <location>
        <begin position="23"/>
        <end position="448"/>
    </location>
</feature>
<feature type="repeat" description="TPR" evidence="1">
    <location>
        <begin position="377"/>
        <end position="410"/>
    </location>
</feature>
<evidence type="ECO:0000256" key="1">
    <source>
        <dbReference type="PROSITE-ProRule" id="PRU00339"/>
    </source>
</evidence>
<protein>
    <submittedName>
        <fullName evidence="3">Cytochrome C biosynthesis protein</fullName>
    </submittedName>
</protein>
<evidence type="ECO:0000256" key="2">
    <source>
        <dbReference type="SAM" id="SignalP"/>
    </source>
</evidence>
<dbReference type="SMART" id="SM00028">
    <property type="entry name" value="TPR"/>
    <property type="match status" value="7"/>
</dbReference>
<dbReference type="KEGG" id="fse:DI487_07850"/>
<keyword evidence="2" id="KW-0732">Signal</keyword>
<evidence type="ECO:0000313" key="4">
    <source>
        <dbReference type="Proteomes" id="UP000245429"/>
    </source>
</evidence>
<dbReference type="Proteomes" id="UP000245429">
    <property type="component" value="Chromosome"/>
</dbReference>
<feature type="signal peptide" evidence="2">
    <location>
        <begin position="1"/>
        <end position="22"/>
    </location>
</feature>
<dbReference type="Pfam" id="PF13432">
    <property type="entry name" value="TPR_16"/>
    <property type="match status" value="1"/>
</dbReference>
<dbReference type="InterPro" id="IPR011990">
    <property type="entry name" value="TPR-like_helical_dom_sf"/>
</dbReference>
<sequence>MKQFRKIALFIGIIGFVLPALAQDNPDDIAMVNDELENNFYEAVKQRAIENYDKAITAIEKCIDSDPDNAALYYELGKNNLDLKKYAEAEIAFQKAVDLNPNERWYWNGLYDVYYTTKEYPKSITIVKKLIEFDENMKEDLVSLYVYTGQHEEALKLLEDMQKTSVLSQTMEFYKRKLTEESAQNDGSLESKLRKAIAENPKNEQSYLDLMLYYSQMNQEEKAIEVAKQLAKEIPDSEWAQISLFKFYLNENDGEKAADSMLKVLKSKEIDIKLKHRLLNEFLIFSANATQYDVQLDQAVDLLSEDKTINVSKEVAKFYFNKKNYEKTSLFLEKALMHDPNDWESISLLLDNLANAKNYEALAVKAEIFIDTFPAQPKLYYYAGLAHFNLGEYKQAIDFLKNGLEFVVDDPDQEFYFNYLLGESYRELGDEKQSKQYLSKAESLKSQK</sequence>
<dbReference type="EMBL" id="CP029463">
    <property type="protein sequence ID" value="AWM13783.1"/>
    <property type="molecule type" value="Genomic_DNA"/>
</dbReference>
<name>A0A2U8QUJ4_9FLAO</name>
<dbReference type="Pfam" id="PF13181">
    <property type="entry name" value="TPR_8"/>
    <property type="match status" value="2"/>
</dbReference>
<dbReference type="PROSITE" id="PS50005">
    <property type="entry name" value="TPR"/>
    <property type="match status" value="2"/>
</dbReference>
<dbReference type="SUPFAM" id="SSF81901">
    <property type="entry name" value="HCP-like"/>
    <property type="match status" value="1"/>
</dbReference>
<dbReference type="OrthoDB" id="1465784at2"/>
<dbReference type="SUPFAM" id="SSF48452">
    <property type="entry name" value="TPR-like"/>
    <property type="match status" value="1"/>
</dbReference>
<organism evidence="3 4">
    <name type="scientific">Flavobacterium sediminis</name>
    <dbReference type="NCBI Taxonomy" id="2201181"/>
    <lineage>
        <taxon>Bacteria</taxon>
        <taxon>Pseudomonadati</taxon>
        <taxon>Bacteroidota</taxon>
        <taxon>Flavobacteriia</taxon>
        <taxon>Flavobacteriales</taxon>
        <taxon>Flavobacteriaceae</taxon>
        <taxon>Flavobacterium</taxon>
    </lineage>
</organism>
<dbReference type="PANTHER" id="PTHR12558:SF13">
    <property type="entry name" value="CELL DIVISION CYCLE PROTEIN 27 HOMOLOG"/>
    <property type="match status" value="1"/>
</dbReference>
<dbReference type="AlphaFoldDB" id="A0A2U8QUJ4"/>
<proteinExistence type="predicted"/>
<evidence type="ECO:0000313" key="3">
    <source>
        <dbReference type="EMBL" id="AWM13783.1"/>
    </source>
</evidence>
<keyword evidence="4" id="KW-1185">Reference proteome</keyword>